<feature type="region of interest" description="Disordered" evidence="1">
    <location>
        <begin position="1"/>
        <end position="22"/>
    </location>
</feature>
<organism evidence="3 4">
    <name type="scientific">Kribbella sancticallisti</name>
    <dbReference type="NCBI Taxonomy" id="460087"/>
    <lineage>
        <taxon>Bacteria</taxon>
        <taxon>Bacillati</taxon>
        <taxon>Actinomycetota</taxon>
        <taxon>Actinomycetes</taxon>
        <taxon>Propionibacteriales</taxon>
        <taxon>Kribbellaceae</taxon>
        <taxon>Kribbella</taxon>
    </lineage>
</organism>
<dbReference type="EMBL" id="BAAAOS010000017">
    <property type="protein sequence ID" value="GAA1566116.1"/>
    <property type="molecule type" value="Genomic_DNA"/>
</dbReference>
<feature type="compositionally biased region" description="Polar residues" evidence="1">
    <location>
        <begin position="1"/>
        <end position="10"/>
    </location>
</feature>
<evidence type="ECO:0000259" key="2">
    <source>
        <dbReference type="Pfam" id="PF12728"/>
    </source>
</evidence>
<dbReference type="Proteomes" id="UP001500393">
    <property type="component" value="Unassembled WGS sequence"/>
</dbReference>
<gene>
    <name evidence="3" type="ORF">GCM10009789_19490</name>
</gene>
<sequence length="97" mass="10369">MTATATNQATPEALHPASLGSSNRMSLVEETSAAPLLLTVEQAAKRLGIGRTTFYALMTAGEIESVPLGRLRRIPAECLTEYIDRLRAAARDGRKAA</sequence>
<evidence type="ECO:0000256" key="1">
    <source>
        <dbReference type="SAM" id="MobiDB-lite"/>
    </source>
</evidence>
<evidence type="ECO:0000313" key="4">
    <source>
        <dbReference type="Proteomes" id="UP001500393"/>
    </source>
</evidence>
<dbReference type="Pfam" id="PF12728">
    <property type="entry name" value="HTH_17"/>
    <property type="match status" value="1"/>
</dbReference>
<feature type="domain" description="Helix-turn-helix" evidence="2">
    <location>
        <begin position="37"/>
        <end position="85"/>
    </location>
</feature>
<dbReference type="NCBIfam" id="TIGR01764">
    <property type="entry name" value="excise"/>
    <property type="match status" value="1"/>
</dbReference>
<evidence type="ECO:0000313" key="3">
    <source>
        <dbReference type="EMBL" id="GAA1566116.1"/>
    </source>
</evidence>
<name>A0ABN2CYG2_9ACTN</name>
<protein>
    <recommendedName>
        <fullName evidence="2">Helix-turn-helix domain-containing protein</fullName>
    </recommendedName>
</protein>
<reference evidence="3 4" key="1">
    <citation type="journal article" date="2019" name="Int. J. Syst. Evol. Microbiol.">
        <title>The Global Catalogue of Microorganisms (GCM) 10K type strain sequencing project: providing services to taxonomists for standard genome sequencing and annotation.</title>
        <authorList>
            <consortium name="The Broad Institute Genomics Platform"/>
            <consortium name="The Broad Institute Genome Sequencing Center for Infectious Disease"/>
            <person name="Wu L."/>
            <person name="Ma J."/>
        </authorList>
    </citation>
    <scope>NUCLEOTIDE SEQUENCE [LARGE SCALE GENOMIC DNA]</scope>
    <source>
        <strain evidence="3 4">JCM 14969</strain>
    </source>
</reference>
<comment type="caution">
    <text evidence="3">The sequence shown here is derived from an EMBL/GenBank/DDBJ whole genome shotgun (WGS) entry which is preliminary data.</text>
</comment>
<dbReference type="InterPro" id="IPR010093">
    <property type="entry name" value="SinI_DNA-bd"/>
</dbReference>
<accession>A0ABN2CYG2</accession>
<keyword evidence="4" id="KW-1185">Reference proteome</keyword>
<dbReference type="InterPro" id="IPR041657">
    <property type="entry name" value="HTH_17"/>
</dbReference>
<proteinExistence type="predicted"/>